<dbReference type="GO" id="GO:0007098">
    <property type="term" value="P:centrosome cycle"/>
    <property type="evidence" value="ECO:0007669"/>
    <property type="project" value="TreeGrafter"/>
</dbReference>
<dbReference type="AlphaFoldDB" id="A0A2I0T8L6"/>
<organism evidence="12 13">
    <name type="scientific">Limosa lapponica baueri</name>
    <dbReference type="NCBI Taxonomy" id="1758121"/>
    <lineage>
        <taxon>Eukaryota</taxon>
        <taxon>Metazoa</taxon>
        <taxon>Chordata</taxon>
        <taxon>Craniata</taxon>
        <taxon>Vertebrata</taxon>
        <taxon>Euteleostomi</taxon>
        <taxon>Archelosauria</taxon>
        <taxon>Archosauria</taxon>
        <taxon>Dinosauria</taxon>
        <taxon>Saurischia</taxon>
        <taxon>Theropoda</taxon>
        <taxon>Coelurosauria</taxon>
        <taxon>Aves</taxon>
        <taxon>Neognathae</taxon>
        <taxon>Neoaves</taxon>
        <taxon>Charadriiformes</taxon>
        <taxon>Scolopacidae</taxon>
        <taxon>Limosa</taxon>
    </lineage>
</organism>
<dbReference type="Pfam" id="PF25762">
    <property type="entry name" value="HAUS1"/>
    <property type="match status" value="2"/>
</dbReference>
<name>A0A2I0T8L6_LIMLA</name>
<evidence type="ECO:0000256" key="6">
    <source>
        <dbReference type="ARBA" id="ARBA00022776"/>
    </source>
</evidence>
<keyword evidence="11" id="KW-0812">Transmembrane</keyword>
<evidence type="ECO:0000256" key="2">
    <source>
        <dbReference type="ARBA" id="ARBA00005479"/>
    </source>
</evidence>
<keyword evidence="9" id="KW-0131">Cell cycle</keyword>
<dbReference type="InterPro" id="IPR026243">
    <property type="entry name" value="HAUS1"/>
</dbReference>
<reference evidence="13" key="1">
    <citation type="submission" date="2017-11" db="EMBL/GenBank/DDBJ databases">
        <authorList>
            <person name="Lima N.C."/>
            <person name="Parody-Merino A.M."/>
            <person name="Battley P.F."/>
            <person name="Fidler A.E."/>
            <person name="Prosdocimi F."/>
        </authorList>
    </citation>
    <scope>NUCLEOTIDE SEQUENCE [LARGE SCALE GENOMIC DNA]</scope>
</reference>
<feature type="coiled-coil region" evidence="10">
    <location>
        <begin position="127"/>
        <end position="185"/>
    </location>
</feature>
<feature type="transmembrane region" description="Helical" evidence="11">
    <location>
        <begin position="6"/>
        <end position="30"/>
    </location>
</feature>
<dbReference type="GO" id="GO:0005819">
    <property type="term" value="C:spindle"/>
    <property type="evidence" value="ECO:0007669"/>
    <property type="project" value="UniProtKB-SubCell"/>
</dbReference>
<feature type="coiled-coil region" evidence="10">
    <location>
        <begin position="231"/>
        <end position="262"/>
    </location>
</feature>
<evidence type="ECO:0000313" key="13">
    <source>
        <dbReference type="Proteomes" id="UP000233556"/>
    </source>
</evidence>
<dbReference type="GO" id="GO:0051225">
    <property type="term" value="P:spindle assembly"/>
    <property type="evidence" value="ECO:0007669"/>
    <property type="project" value="InterPro"/>
</dbReference>
<evidence type="ECO:0000256" key="3">
    <source>
        <dbReference type="ARBA" id="ARBA00022490"/>
    </source>
</evidence>
<evidence type="ECO:0000256" key="5">
    <source>
        <dbReference type="ARBA" id="ARBA00022701"/>
    </source>
</evidence>
<keyword evidence="3" id="KW-0963">Cytoplasm</keyword>
<evidence type="ECO:0000256" key="4">
    <source>
        <dbReference type="ARBA" id="ARBA00022618"/>
    </source>
</evidence>
<dbReference type="OrthoDB" id="5372507at2759"/>
<proteinExistence type="inferred from homology"/>
<keyword evidence="11" id="KW-1133">Transmembrane helix</keyword>
<keyword evidence="5" id="KW-0493">Microtubule</keyword>
<keyword evidence="4" id="KW-0132">Cell division</keyword>
<evidence type="ECO:0000256" key="7">
    <source>
        <dbReference type="ARBA" id="ARBA00023054"/>
    </source>
</evidence>
<accession>A0A2I0T8L6</accession>
<comment type="subcellular location">
    <subcellularLocation>
        <location evidence="1">Cytoplasm</location>
        <location evidence="1">Cytoskeleton</location>
        <location evidence="1">Spindle</location>
    </subcellularLocation>
</comment>
<keyword evidence="7 10" id="KW-0175">Coiled coil</keyword>
<evidence type="ECO:0000256" key="1">
    <source>
        <dbReference type="ARBA" id="ARBA00004186"/>
    </source>
</evidence>
<sequence>MEFLPSLFSVVSLDLLLFFLIIILFFSLLWQAVEWLKKVYGSEPIPDFQVNERTVDFLYNLAECSEARESDAALQIENMKQEAAEYEAKEELTLFTSFFCAINDMTSELYATESKNRETEWELTSMKEKLTAAMSLEQQLKEDLKNTEEYLEAEKLKARLRSQKIEFLKNKSKDLVIRIKAAEEQLAASGLDPLLTHESLVNLSEEVAKLQEETVYWKKQLVAYLDLPLSIPLAKVKVEEAKRELNAVEEELSKEIEKLTLEMQPPRK</sequence>
<evidence type="ECO:0000256" key="8">
    <source>
        <dbReference type="ARBA" id="ARBA00023212"/>
    </source>
</evidence>
<gene>
    <name evidence="12" type="ORF">llap_19584</name>
</gene>
<evidence type="ECO:0000256" key="11">
    <source>
        <dbReference type="SAM" id="Phobius"/>
    </source>
</evidence>
<dbReference type="GO" id="GO:0051301">
    <property type="term" value="P:cell division"/>
    <property type="evidence" value="ECO:0007669"/>
    <property type="project" value="UniProtKB-KW"/>
</dbReference>
<dbReference type="PRINTS" id="PR02087">
    <property type="entry name" value="HAUSAUGMINL1"/>
</dbReference>
<evidence type="ECO:0000256" key="9">
    <source>
        <dbReference type="ARBA" id="ARBA00023306"/>
    </source>
</evidence>
<keyword evidence="6" id="KW-0498">Mitosis</keyword>
<dbReference type="PANTHER" id="PTHR31570:SF1">
    <property type="entry name" value="HAUS AUGMIN-LIKE COMPLEX SUBUNIT 1"/>
    <property type="match status" value="1"/>
</dbReference>
<dbReference type="GO" id="GO:0005829">
    <property type="term" value="C:cytosol"/>
    <property type="evidence" value="ECO:0007669"/>
    <property type="project" value="TreeGrafter"/>
</dbReference>
<dbReference type="GO" id="GO:0070652">
    <property type="term" value="C:HAUS complex"/>
    <property type="evidence" value="ECO:0007669"/>
    <property type="project" value="InterPro"/>
</dbReference>
<dbReference type="EMBL" id="KZ515400">
    <property type="protein sequence ID" value="PKU30112.1"/>
    <property type="molecule type" value="Genomic_DNA"/>
</dbReference>
<keyword evidence="8" id="KW-0206">Cytoskeleton</keyword>
<keyword evidence="11" id="KW-0472">Membrane</keyword>
<evidence type="ECO:0000313" key="12">
    <source>
        <dbReference type="EMBL" id="PKU30112.1"/>
    </source>
</evidence>
<dbReference type="Proteomes" id="UP000233556">
    <property type="component" value="Unassembled WGS sequence"/>
</dbReference>
<comment type="similarity">
    <text evidence="2">Belongs to the HAUS1 family.</text>
</comment>
<evidence type="ECO:0000256" key="10">
    <source>
        <dbReference type="SAM" id="Coils"/>
    </source>
</evidence>
<reference evidence="13" key="2">
    <citation type="submission" date="2017-12" db="EMBL/GenBank/DDBJ databases">
        <title>Genome sequence of the Bar-tailed Godwit (Limosa lapponica baueri).</title>
        <authorList>
            <person name="Lima N.C.B."/>
            <person name="Parody-Merino A.M."/>
            <person name="Battley P.F."/>
            <person name="Fidler A.E."/>
            <person name="Prosdocimi F."/>
        </authorList>
    </citation>
    <scope>NUCLEOTIDE SEQUENCE [LARGE SCALE GENOMIC DNA]</scope>
</reference>
<keyword evidence="13" id="KW-1185">Reference proteome</keyword>
<protein>
    <submittedName>
        <fullName evidence="12">Haus augmin-like complex subunit 1</fullName>
    </submittedName>
</protein>
<dbReference type="GO" id="GO:0005874">
    <property type="term" value="C:microtubule"/>
    <property type="evidence" value="ECO:0007669"/>
    <property type="project" value="UniProtKB-KW"/>
</dbReference>
<dbReference type="PANTHER" id="PTHR31570">
    <property type="entry name" value="HAUS AUGMIN-LIKE COMPLEX SUBUNIT 1"/>
    <property type="match status" value="1"/>
</dbReference>